<evidence type="ECO:0000256" key="1">
    <source>
        <dbReference type="ARBA" id="ARBA00008857"/>
    </source>
</evidence>
<dbReference type="GO" id="GO:0006310">
    <property type="term" value="P:DNA recombination"/>
    <property type="evidence" value="ECO:0007669"/>
    <property type="project" value="UniProtKB-KW"/>
</dbReference>
<dbReference type="PANTHER" id="PTHR30349">
    <property type="entry name" value="PHAGE INTEGRASE-RELATED"/>
    <property type="match status" value="1"/>
</dbReference>
<keyword evidence="3 5" id="KW-0238">DNA-binding</keyword>
<dbReference type="Pfam" id="PF00589">
    <property type="entry name" value="Phage_integrase"/>
    <property type="match status" value="1"/>
</dbReference>
<evidence type="ECO:0000259" key="7">
    <source>
        <dbReference type="PROSITE" id="PS51900"/>
    </source>
</evidence>
<evidence type="ECO:0000313" key="8">
    <source>
        <dbReference type="EMBL" id="MBJ6726807.1"/>
    </source>
</evidence>
<comment type="similarity">
    <text evidence="1">Belongs to the 'phage' integrase family.</text>
</comment>
<keyword evidence="2" id="KW-0229">DNA integration</keyword>
<gene>
    <name evidence="8" type="ORF">JFN93_19025</name>
</gene>
<dbReference type="PANTHER" id="PTHR30349:SF64">
    <property type="entry name" value="PROPHAGE INTEGRASE INTD-RELATED"/>
    <property type="match status" value="1"/>
</dbReference>
<reference evidence="8" key="1">
    <citation type="submission" date="2020-12" db="EMBL/GenBank/DDBJ databases">
        <title>Geomonas sp. Red875, isolated from river sediment.</title>
        <authorList>
            <person name="Xu Z."/>
            <person name="Zhang Z."/>
            <person name="Masuda Y."/>
            <person name="Itoh H."/>
            <person name="Senoo K."/>
        </authorList>
    </citation>
    <scope>NUCLEOTIDE SEQUENCE</scope>
    <source>
        <strain evidence="8">Red875</strain>
    </source>
</reference>
<proteinExistence type="inferred from homology"/>
<dbReference type="GO" id="GO:0015074">
    <property type="term" value="P:DNA integration"/>
    <property type="evidence" value="ECO:0007669"/>
    <property type="project" value="UniProtKB-KW"/>
</dbReference>
<evidence type="ECO:0000256" key="3">
    <source>
        <dbReference type="ARBA" id="ARBA00023125"/>
    </source>
</evidence>
<dbReference type="Gene3D" id="1.10.150.130">
    <property type="match status" value="1"/>
</dbReference>
<feature type="domain" description="Core-binding (CB)" evidence="7">
    <location>
        <begin position="57"/>
        <end position="136"/>
    </location>
</feature>
<evidence type="ECO:0000313" key="9">
    <source>
        <dbReference type="Proteomes" id="UP000636888"/>
    </source>
</evidence>
<dbReference type="InterPro" id="IPR050090">
    <property type="entry name" value="Tyrosine_recombinase_XerCD"/>
</dbReference>
<dbReference type="CDD" id="cd00796">
    <property type="entry name" value="INT_Rci_Hp1_C"/>
    <property type="match status" value="1"/>
</dbReference>
<keyword evidence="4" id="KW-0233">DNA recombination</keyword>
<dbReference type="AlphaFoldDB" id="A0A8J7M1B0"/>
<comment type="caution">
    <text evidence="8">The sequence shown here is derived from an EMBL/GenBank/DDBJ whole genome shotgun (WGS) entry which is preliminary data.</text>
</comment>
<dbReference type="InterPro" id="IPR010998">
    <property type="entry name" value="Integrase_recombinase_N"/>
</dbReference>
<dbReference type="PROSITE" id="PS51900">
    <property type="entry name" value="CB"/>
    <property type="match status" value="1"/>
</dbReference>
<dbReference type="InterPro" id="IPR013762">
    <property type="entry name" value="Integrase-like_cat_sf"/>
</dbReference>
<evidence type="ECO:0000259" key="6">
    <source>
        <dbReference type="PROSITE" id="PS51898"/>
    </source>
</evidence>
<dbReference type="Proteomes" id="UP000636888">
    <property type="component" value="Unassembled WGS sequence"/>
</dbReference>
<dbReference type="InterPro" id="IPR002104">
    <property type="entry name" value="Integrase_catalytic"/>
</dbReference>
<accession>A0A8J7M1B0</accession>
<feature type="domain" description="Tyr recombinase" evidence="6">
    <location>
        <begin position="150"/>
        <end position="326"/>
    </location>
</feature>
<dbReference type="Gene3D" id="1.10.443.10">
    <property type="entry name" value="Intergrase catalytic core"/>
    <property type="match status" value="1"/>
</dbReference>
<dbReference type="InterPro" id="IPR011010">
    <property type="entry name" value="DNA_brk_join_enz"/>
</dbReference>
<keyword evidence="9" id="KW-1185">Reference proteome</keyword>
<dbReference type="SUPFAM" id="SSF56349">
    <property type="entry name" value="DNA breaking-rejoining enzymes"/>
    <property type="match status" value="1"/>
</dbReference>
<protein>
    <submittedName>
        <fullName evidence="8">Site-specific integrase</fullName>
    </submittedName>
</protein>
<evidence type="ECO:0000256" key="2">
    <source>
        <dbReference type="ARBA" id="ARBA00022908"/>
    </source>
</evidence>
<dbReference type="GO" id="GO:0003677">
    <property type="term" value="F:DNA binding"/>
    <property type="evidence" value="ECO:0007669"/>
    <property type="project" value="UniProtKB-UniRule"/>
</dbReference>
<dbReference type="PROSITE" id="PS51898">
    <property type="entry name" value="TYR_RECOMBINASE"/>
    <property type="match status" value="1"/>
</dbReference>
<evidence type="ECO:0000256" key="4">
    <source>
        <dbReference type="ARBA" id="ARBA00023172"/>
    </source>
</evidence>
<dbReference type="RefSeq" id="WP_199385718.1">
    <property type="nucleotide sequence ID" value="NZ_JAEMHM010000017.1"/>
</dbReference>
<evidence type="ECO:0000256" key="5">
    <source>
        <dbReference type="PROSITE-ProRule" id="PRU01248"/>
    </source>
</evidence>
<name>A0A8J7M1B0_9BACT</name>
<organism evidence="8 9">
    <name type="scientific">Geomesophilobacter sediminis</name>
    <dbReference type="NCBI Taxonomy" id="2798584"/>
    <lineage>
        <taxon>Bacteria</taxon>
        <taxon>Pseudomonadati</taxon>
        <taxon>Thermodesulfobacteriota</taxon>
        <taxon>Desulfuromonadia</taxon>
        <taxon>Geobacterales</taxon>
        <taxon>Geobacteraceae</taxon>
        <taxon>Geomesophilobacter</taxon>
    </lineage>
</organism>
<dbReference type="EMBL" id="JAEMHM010000017">
    <property type="protein sequence ID" value="MBJ6726807.1"/>
    <property type="molecule type" value="Genomic_DNA"/>
</dbReference>
<dbReference type="InterPro" id="IPR044068">
    <property type="entry name" value="CB"/>
</dbReference>
<sequence length="341" mass="39064">MSVYRRGKVYVFDFVIDGNRYYGSTKKQSKREAKQAEAKERARVLSGTTKGQKTANVLLSDAIEQIYDSKWKSNKDGYGSYQRARKLLEVTGNVVLSSVGDDVVQDLIRKLESSGVSVATVNRYLATLKTIMKHFRLQVDHIKLKKERNGRIRVLTKDEEQMAIELLRGAEGQGKRPYYTEAADMVVVLVDTGMRLSELLNLKYEDVNFGRNLISIWINKGDRPRSIPMTTRVRTILEQRKHLNKVKPFTISKAEMERAWQWCRAGMGLDGDKEFVLHALRHTCASRLINAGIDVMVVKEWLGHSSVQITERYSHLNPIKLVQAVEVLEVPRSQRYCEENT</sequence>